<dbReference type="GO" id="GO:0030688">
    <property type="term" value="C:preribosome, small subunit precursor"/>
    <property type="evidence" value="ECO:0007669"/>
    <property type="project" value="InterPro"/>
</dbReference>
<dbReference type="AlphaFoldDB" id="A0A6I8TJV1"/>
<comment type="subcellular location">
    <subcellularLocation>
        <location evidence="1">Nucleus</location>
        <location evidence="1">Nucleolus</location>
    </subcellularLocation>
</comment>
<dbReference type="GO" id="GO:0030686">
    <property type="term" value="C:90S preribosome"/>
    <property type="evidence" value="ECO:0007669"/>
    <property type="project" value="InterPro"/>
</dbReference>
<reference evidence="4 5" key="1">
    <citation type="submission" date="2017-06" db="EMBL/GenBank/DDBJ databases">
        <title>Aedes aegypti genome working group (AGWG) sequencing and assembly.</title>
        <authorList>
            <consortium name="Aedes aegypti Genome Working Group (AGWG)"/>
            <person name="Matthews B.J."/>
        </authorList>
    </citation>
    <scope>NUCLEOTIDE SEQUENCE [LARGE SCALE GENOMIC DNA]</scope>
    <source>
        <strain evidence="4 5">LVP_AGWG</strain>
    </source>
</reference>
<comment type="similarity">
    <text evidence="2">Belongs to the SLX9 family.</text>
</comment>
<sequence>MLKKVELTQKAFKEDKLKKKREKTAVTGDMRPLLDALPSLDSLFKMKSADTIKTGVPKYDKKAIPKTKQQLKVERLKKKKVDFLARCQKVNQVLKSKKFKKNPKKMIAEHIRNTRKEQLQLLMGGS</sequence>
<dbReference type="Pfam" id="PF15341">
    <property type="entry name" value="SLX9"/>
    <property type="match status" value="1"/>
</dbReference>
<dbReference type="GO" id="GO:0000462">
    <property type="term" value="P:maturation of SSU-rRNA from tricistronic rRNA transcript (SSU-rRNA, 5.8S rRNA, LSU-rRNA)"/>
    <property type="evidence" value="ECO:0007669"/>
    <property type="project" value="InterPro"/>
</dbReference>
<dbReference type="GO" id="GO:0005730">
    <property type="term" value="C:nucleolus"/>
    <property type="evidence" value="ECO:0007669"/>
    <property type="project" value="UniProtKB-SubCell"/>
</dbReference>
<evidence type="ECO:0000256" key="1">
    <source>
        <dbReference type="ARBA" id="ARBA00004604"/>
    </source>
</evidence>
<dbReference type="Proteomes" id="UP000008820">
    <property type="component" value="Chromosome 2"/>
</dbReference>
<proteinExistence type="inferred from homology"/>
<evidence type="ECO:0000256" key="2">
    <source>
        <dbReference type="ARBA" id="ARBA00011022"/>
    </source>
</evidence>
<evidence type="ECO:0000313" key="5">
    <source>
        <dbReference type="Proteomes" id="UP000008820"/>
    </source>
</evidence>
<dbReference type="OrthoDB" id="18703at2759"/>
<evidence type="ECO:0000256" key="3">
    <source>
        <dbReference type="ARBA" id="ARBA00023242"/>
    </source>
</evidence>
<gene>
    <name evidence="4" type="primary">5574156</name>
</gene>
<evidence type="ECO:0000313" key="4">
    <source>
        <dbReference type="EnsemblMetazoa" id="AAEL010970-PB"/>
    </source>
</evidence>
<reference evidence="4" key="2">
    <citation type="submission" date="2020-05" db="UniProtKB">
        <authorList>
            <consortium name="EnsemblMetazoa"/>
        </authorList>
    </citation>
    <scope>IDENTIFICATION</scope>
    <source>
        <strain evidence="4">LVP_AGWG</strain>
    </source>
</reference>
<dbReference type="InterPro" id="IPR028160">
    <property type="entry name" value="Slx9-like"/>
</dbReference>
<organism evidence="4 5">
    <name type="scientific">Aedes aegypti</name>
    <name type="common">Yellowfever mosquito</name>
    <name type="synonym">Culex aegypti</name>
    <dbReference type="NCBI Taxonomy" id="7159"/>
    <lineage>
        <taxon>Eukaryota</taxon>
        <taxon>Metazoa</taxon>
        <taxon>Ecdysozoa</taxon>
        <taxon>Arthropoda</taxon>
        <taxon>Hexapoda</taxon>
        <taxon>Insecta</taxon>
        <taxon>Pterygota</taxon>
        <taxon>Neoptera</taxon>
        <taxon>Endopterygota</taxon>
        <taxon>Diptera</taxon>
        <taxon>Nematocera</taxon>
        <taxon>Culicoidea</taxon>
        <taxon>Culicidae</taxon>
        <taxon>Culicinae</taxon>
        <taxon>Aedini</taxon>
        <taxon>Aedes</taxon>
        <taxon>Stegomyia</taxon>
    </lineage>
</organism>
<keyword evidence="3" id="KW-0539">Nucleus</keyword>
<keyword evidence="5" id="KW-1185">Reference proteome</keyword>
<protein>
    <submittedName>
        <fullName evidence="4">Uncharacterized protein</fullName>
    </submittedName>
</protein>
<accession>A0A6I8TJV1</accession>
<name>A0A6I8TJV1_AEDAE</name>
<dbReference type="EnsemblMetazoa" id="AAEL010970-RB">
    <property type="protein sequence ID" value="AAEL010970-PB"/>
    <property type="gene ID" value="AAEL010970"/>
</dbReference>